<protein>
    <submittedName>
        <fullName evidence="2">Uncharacterized protein</fullName>
    </submittedName>
</protein>
<dbReference type="EMBL" id="JAKOGI010002715">
    <property type="protein sequence ID" value="KAJ8421457.1"/>
    <property type="molecule type" value="Genomic_DNA"/>
</dbReference>
<gene>
    <name evidence="2" type="ORF">Cgig2_005315</name>
</gene>
<evidence type="ECO:0000256" key="1">
    <source>
        <dbReference type="SAM" id="MobiDB-lite"/>
    </source>
</evidence>
<proteinExistence type="predicted"/>
<reference evidence="2" key="1">
    <citation type="submission" date="2022-04" db="EMBL/GenBank/DDBJ databases">
        <title>Carnegiea gigantea Genome sequencing and assembly v2.</title>
        <authorList>
            <person name="Copetti D."/>
            <person name="Sanderson M.J."/>
            <person name="Burquez A."/>
            <person name="Wojciechowski M.F."/>
        </authorList>
    </citation>
    <scope>NUCLEOTIDE SEQUENCE</scope>
    <source>
        <strain evidence="2">SGP5-SGP5p</strain>
        <tissue evidence="2">Aerial part</tissue>
    </source>
</reference>
<dbReference type="AlphaFoldDB" id="A0A9Q1JF59"/>
<sequence>MQAVLIDVTFTTPCASVFHQETFTFWGSVNGRLMMIKYPSSSSPIYIPHNARELRCPDRFNCMHLHILGSIGRWVGWHATIFFVAMSRYFLPLLASSRDTSIALCQRKWSLQLKFCAWKVPPRAELTSFCGKRKVQVSPSEFHPPPLLFLIKTAQIWLPNYLNSMKTLRVGESSGHGSQTRKLESLTQHPTYHKPLDSNTEMGEEGYALPIKED</sequence>
<accession>A0A9Q1JF59</accession>
<name>A0A9Q1JF59_9CARY</name>
<organism evidence="2 3">
    <name type="scientific">Carnegiea gigantea</name>
    <dbReference type="NCBI Taxonomy" id="171969"/>
    <lineage>
        <taxon>Eukaryota</taxon>
        <taxon>Viridiplantae</taxon>
        <taxon>Streptophyta</taxon>
        <taxon>Embryophyta</taxon>
        <taxon>Tracheophyta</taxon>
        <taxon>Spermatophyta</taxon>
        <taxon>Magnoliopsida</taxon>
        <taxon>eudicotyledons</taxon>
        <taxon>Gunneridae</taxon>
        <taxon>Pentapetalae</taxon>
        <taxon>Caryophyllales</taxon>
        <taxon>Cactineae</taxon>
        <taxon>Cactaceae</taxon>
        <taxon>Cactoideae</taxon>
        <taxon>Echinocereeae</taxon>
        <taxon>Carnegiea</taxon>
    </lineage>
</organism>
<evidence type="ECO:0000313" key="2">
    <source>
        <dbReference type="EMBL" id="KAJ8421457.1"/>
    </source>
</evidence>
<comment type="caution">
    <text evidence="2">The sequence shown here is derived from an EMBL/GenBank/DDBJ whole genome shotgun (WGS) entry which is preliminary data.</text>
</comment>
<evidence type="ECO:0000313" key="3">
    <source>
        <dbReference type="Proteomes" id="UP001153076"/>
    </source>
</evidence>
<keyword evidence="3" id="KW-1185">Reference proteome</keyword>
<feature type="compositionally biased region" description="Polar residues" evidence="1">
    <location>
        <begin position="175"/>
        <end position="190"/>
    </location>
</feature>
<feature type="region of interest" description="Disordered" evidence="1">
    <location>
        <begin position="172"/>
        <end position="214"/>
    </location>
</feature>
<dbReference type="Proteomes" id="UP001153076">
    <property type="component" value="Unassembled WGS sequence"/>
</dbReference>